<dbReference type="Proteomes" id="UP001501444">
    <property type="component" value="Unassembled WGS sequence"/>
</dbReference>
<protein>
    <submittedName>
        <fullName evidence="1">Uncharacterized protein</fullName>
    </submittedName>
</protein>
<evidence type="ECO:0000313" key="2">
    <source>
        <dbReference type="Proteomes" id="UP001501444"/>
    </source>
</evidence>
<evidence type="ECO:0000313" key="1">
    <source>
        <dbReference type="EMBL" id="GAA2338290.1"/>
    </source>
</evidence>
<sequence length="61" mass="6825">MSDLRFGSAGELAAALRRAAAAHGEHEKALGHYDEGWPDWYAEFMMRDPASVRSPHEPQRS</sequence>
<reference evidence="2" key="1">
    <citation type="journal article" date="2019" name="Int. J. Syst. Evol. Microbiol.">
        <title>The Global Catalogue of Microorganisms (GCM) 10K type strain sequencing project: providing services to taxonomists for standard genome sequencing and annotation.</title>
        <authorList>
            <consortium name="The Broad Institute Genomics Platform"/>
            <consortium name="The Broad Institute Genome Sequencing Center for Infectious Disease"/>
            <person name="Wu L."/>
            <person name="Ma J."/>
        </authorList>
    </citation>
    <scope>NUCLEOTIDE SEQUENCE [LARGE SCALE GENOMIC DNA]</scope>
    <source>
        <strain evidence="2">JCM 3272</strain>
    </source>
</reference>
<keyword evidence="2" id="KW-1185">Reference proteome</keyword>
<accession>A0ABP5STD4</accession>
<gene>
    <name evidence="1" type="ORF">GCM10010170_019750</name>
</gene>
<organism evidence="1 2">
    <name type="scientific">Dactylosporangium salmoneum</name>
    <dbReference type="NCBI Taxonomy" id="53361"/>
    <lineage>
        <taxon>Bacteria</taxon>
        <taxon>Bacillati</taxon>
        <taxon>Actinomycetota</taxon>
        <taxon>Actinomycetes</taxon>
        <taxon>Micromonosporales</taxon>
        <taxon>Micromonosporaceae</taxon>
        <taxon>Dactylosporangium</taxon>
    </lineage>
</organism>
<name>A0ABP5STD4_9ACTN</name>
<comment type="caution">
    <text evidence="1">The sequence shown here is derived from an EMBL/GenBank/DDBJ whole genome shotgun (WGS) entry which is preliminary data.</text>
</comment>
<proteinExistence type="predicted"/>
<dbReference type="EMBL" id="BAAARV010000018">
    <property type="protein sequence ID" value="GAA2338290.1"/>
    <property type="molecule type" value="Genomic_DNA"/>
</dbReference>
<dbReference type="RefSeq" id="WP_344611983.1">
    <property type="nucleotide sequence ID" value="NZ_BAAARV010000018.1"/>
</dbReference>